<dbReference type="InterPro" id="IPR029021">
    <property type="entry name" value="Prot-tyrosine_phosphatase-like"/>
</dbReference>
<evidence type="ECO:0000259" key="8">
    <source>
        <dbReference type="PROSITE" id="PS50054"/>
    </source>
</evidence>
<reference evidence="9" key="1">
    <citation type="submission" date="2022-05" db="EMBL/GenBank/DDBJ databases">
        <title>The Musa troglodytarum L. genome provides insights into the mechanism of non-climacteric behaviour and enrichment of carotenoids.</title>
        <authorList>
            <person name="Wang J."/>
        </authorList>
    </citation>
    <scope>NUCLEOTIDE SEQUENCE</scope>
    <source>
        <tissue evidence="9">Leaf</tissue>
    </source>
</reference>
<evidence type="ECO:0000256" key="3">
    <source>
        <dbReference type="ARBA" id="ARBA00044949"/>
    </source>
</evidence>
<name>A0A9E7F957_9LILI</name>
<dbReference type="InterPro" id="IPR004861">
    <property type="entry name" value="Siw14-like"/>
</dbReference>
<accession>A0A9E7F957</accession>
<feature type="domain" description="Tyrosine-protein phosphatase" evidence="8">
    <location>
        <begin position="59"/>
        <end position="208"/>
    </location>
</feature>
<dbReference type="GO" id="GO:0005737">
    <property type="term" value="C:cytoplasm"/>
    <property type="evidence" value="ECO:0007669"/>
    <property type="project" value="TreeGrafter"/>
</dbReference>
<dbReference type="Gene3D" id="3.90.190.10">
    <property type="entry name" value="Protein tyrosine phosphatase superfamily"/>
    <property type="match status" value="1"/>
</dbReference>
<dbReference type="InterPro" id="IPR016130">
    <property type="entry name" value="Tyr_Pase_AS"/>
</dbReference>
<dbReference type="InterPro" id="IPR020422">
    <property type="entry name" value="TYR_PHOSPHATASE_DUAL_dom"/>
</dbReference>
<dbReference type="AlphaFoldDB" id="A0A9E7F957"/>
<dbReference type="PROSITE" id="PS50054">
    <property type="entry name" value="TYR_PHOSPHATASE_DUAL"/>
    <property type="match status" value="1"/>
</dbReference>
<gene>
    <name evidence="9" type="ORF">MUK42_27156</name>
</gene>
<dbReference type="SUPFAM" id="SSF52799">
    <property type="entry name" value="(Phosphotyrosine protein) phosphatases II"/>
    <property type="match status" value="1"/>
</dbReference>
<keyword evidence="10" id="KW-1185">Reference proteome</keyword>
<dbReference type="GO" id="GO:0008486">
    <property type="term" value="F:diphosphoinositol-polyphosphate diphosphatase activity"/>
    <property type="evidence" value="ECO:0007669"/>
    <property type="project" value="UniProtKB-EC"/>
</dbReference>
<dbReference type="Proteomes" id="UP001055439">
    <property type="component" value="Chromosome 2"/>
</dbReference>
<dbReference type="Pfam" id="PF03162">
    <property type="entry name" value="Y_phosphatase2"/>
    <property type="match status" value="1"/>
</dbReference>
<dbReference type="InterPro" id="IPR020428">
    <property type="entry name" value="PFA-DSPs"/>
</dbReference>
<dbReference type="EC" id="3.6.1.52" evidence="1"/>
<evidence type="ECO:0000256" key="7">
    <source>
        <dbReference type="ARBA" id="ARBA00048424"/>
    </source>
</evidence>
<comment type="catalytic activity">
    <reaction evidence="5">
        <text>3,5-bis(diphospho)-1D-myo-inositol 1,2,4,6-tetrakisphosphate + H2O = 3-diphospho-1D-myo-inositol 1,2,4,5,6-pentakisphosphate + phosphate + 2 H(+)</text>
        <dbReference type="Rhea" id="RHEA:56312"/>
        <dbReference type="ChEBI" id="CHEBI:15377"/>
        <dbReference type="ChEBI" id="CHEBI:15378"/>
        <dbReference type="ChEBI" id="CHEBI:43474"/>
        <dbReference type="ChEBI" id="CHEBI:140372"/>
        <dbReference type="ChEBI" id="CHEBI:140374"/>
        <dbReference type="EC" id="3.6.1.52"/>
    </reaction>
    <physiologicalReaction direction="left-to-right" evidence="5">
        <dbReference type="Rhea" id="RHEA:56313"/>
    </physiologicalReaction>
</comment>
<dbReference type="FunFam" id="3.90.190.10:FF:000024">
    <property type="entry name" value="probable tyrosine-protein phosphatase At1g05000"/>
    <property type="match status" value="1"/>
</dbReference>
<evidence type="ECO:0000256" key="6">
    <source>
        <dbReference type="ARBA" id="ARBA00047927"/>
    </source>
</evidence>
<dbReference type="PANTHER" id="PTHR31126:SF46">
    <property type="entry name" value="TYROSINE-PROTEIN PHOSPHATASE DSP5"/>
    <property type="match status" value="1"/>
</dbReference>
<dbReference type="CDD" id="cd14528">
    <property type="entry name" value="PFA-DSP_Siw14"/>
    <property type="match status" value="1"/>
</dbReference>
<protein>
    <recommendedName>
        <fullName evidence="1">diphosphoinositol-polyphosphate diphosphatase</fullName>
        <ecNumber evidence="1">3.6.1.52</ecNumber>
    </recommendedName>
</protein>
<dbReference type="PANTHER" id="PTHR31126">
    <property type="entry name" value="TYROSINE-PROTEIN PHOSPHATASE"/>
    <property type="match status" value="1"/>
</dbReference>
<evidence type="ECO:0000256" key="4">
    <source>
        <dbReference type="ARBA" id="ARBA00047342"/>
    </source>
</evidence>
<dbReference type="EMBL" id="CP097504">
    <property type="protein sequence ID" value="URD90937.1"/>
    <property type="molecule type" value="Genomic_DNA"/>
</dbReference>
<evidence type="ECO:0000256" key="2">
    <source>
        <dbReference type="ARBA" id="ARBA00022801"/>
    </source>
</evidence>
<evidence type="ECO:0000313" key="10">
    <source>
        <dbReference type="Proteomes" id="UP001055439"/>
    </source>
</evidence>
<dbReference type="GO" id="GO:0016791">
    <property type="term" value="F:phosphatase activity"/>
    <property type="evidence" value="ECO:0007669"/>
    <property type="project" value="InterPro"/>
</dbReference>
<keyword evidence="2" id="KW-0378">Hydrolase</keyword>
<comment type="catalytic activity">
    <reaction evidence="6">
        <text>1,5-bis(diphospho)-1D-myo-inositol 2,3,4,6-tetrakisphosphate + H2O = 1-diphospho-1D-myo-inositol 2,3,4,5,6-pentakisphosphate + phosphate + 2 H(+)</text>
        <dbReference type="Rhea" id="RHEA:79699"/>
        <dbReference type="ChEBI" id="CHEBI:15377"/>
        <dbReference type="ChEBI" id="CHEBI:15378"/>
        <dbReference type="ChEBI" id="CHEBI:43474"/>
        <dbReference type="ChEBI" id="CHEBI:74946"/>
        <dbReference type="ChEBI" id="CHEBI:77983"/>
        <dbReference type="EC" id="3.6.1.52"/>
    </reaction>
    <physiologicalReaction direction="left-to-right" evidence="6">
        <dbReference type="Rhea" id="RHEA:79700"/>
    </physiologicalReaction>
</comment>
<organism evidence="9 10">
    <name type="scientific">Musa troglodytarum</name>
    <name type="common">fe'i banana</name>
    <dbReference type="NCBI Taxonomy" id="320322"/>
    <lineage>
        <taxon>Eukaryota</taxon>
        <taxon>Viridiplantae</taxon>
        <taxon>Streptophyta</taxon>
        <taxon>Embryophyta</taxon>
        <taxon>Tracheophyta</taxon>
        <taxon>Spermatophyta</taxon>
        <taxon>Magnoliopsida</taxon>
        <taxon>Liliopsida</taxon>
        <taxon>Zingiberales</taxon>
        <taxon>Musaceae</taxon>
        <taxon>Musa</taxon>
    </lineage>
</organism>
<sequence>MIFRSAGGDFGEFVDILSVDDDDDDVVNDEYERNDGADTIGDGRLGGVRDESFLLPPSNFNMVDRWIYRSGFPTAANFRFLETLNLRSIVYLCPEPYPDANAEFVRSHGIRLFQFGIEGSKESVEALPKDAIMRALAVLLDVRNHPILIHCKRGKHRTGCLVGCFRKLQNWCLSSVFEEYHRFAATKARPSDLSFISKFDVSCTLLRVLSIIYRCYGCGSQVGRLLYQDNNSSS</sequence>
<comment type="catalytic activity">
    <reaction evidence="4">
        <text>5-diphospho-1D-myo-inositol 1,2,3,4,6-pentakisphosphate + H2O = 1D-myo-inositol hexakisphosphate + phosphate + H(+)</text>
        <dbReference type="Rhea" id="RHEA:22384"/>
        <dbReference type="ChEBI" id="CHEBI:15377"/>
        <dbReference type="ChEBI" id="CHEBI:15378"/>
        <dbReference type="ChEBI" id="CHEBI:43474"/>
        <dbReference type="ChEBI" id="CHEBI:58130"/>
        <dbReference type="ChEBI" id="CHEBI:58628"/>
        <dbReference type="EC" id="3.6.1.52"/>
    </reaction>
    <physiologicalReaction direction="left-to-right" evidence="4">
        <dbReference type="Rhea" id="RHEA:22385"/>
    </physiologicalReaction>
</comment>
<dbReference type="PROSITE" id="PS00383">
    <property type="entry name" value="TYR_PHOSPHATASE_1"/>
    <property type="match status" value="1"/>
</dbReference>
<dbReference type="OrthoDB" id="6375174at2759"/>
<comment type="similarity">
    <text evidence="3">Belongs to the protein-tyrosine phosphatase family. Atypical dual-specificity phosphatase Siw14-like subfamily.</text>
</comment>
<proteinExistence type="inferred from homology"/>
<evidence type="ECO:0000256" key="1">
    <source>
        <dbReference type="ARBA" id="ARBA00012527"/>
    </source>
</evidence>
<dbReference type="PRINTS" id="PR01911">
    <property type="entry name" value="PFDSPHPHTASE"/>
</dbReference>
<evidence type="ECO:0000313" key="9">
    <source>
        <dbReference type="EMBL" id="URD90937.1"/>
    </source>
</evidence>
<comment type="catalytic activity">
    <reaction evidence="7">
        <text>6-diphospho-1D-myo-inositol pentakisphosphate + H2O = 1D-myo-inositol hexakisphosphate + phosphate + H(+)</text>
        <dbReference type="Rhea" id="RHEA:79703"/>
        <dbReference type="ChEBI" id="CHEBI:15377"/>
        <dbReference type="ChEBI" id="CHEBI:15378"/>
        <dbReference type="ChEBI" id="CHEBI:43474"/>
        <dbReference type="ChEBI" id="CHEBI:58130"/>
        <dbReference type="ChEBI" id="CHEBI:230534"/>
        <dbReference type="EC" id="3.6.1.52"/>
    </reaction>
    <physiologicalReaction direction="left-to-right" evidence="7">
        <dbReference type="Rhea" id="RHEA:79704"/>
    </physiologicalReaction>
</comment>
<evidence type="ECO:0000256" key="5">
    <source>
        <dbReference type="ARBA" id="ARBA00047562"/>
    </source>
</evidence>